<name>A0A061E5U7_THECC</name>
<dbReference type="EMBL" id="CM001880">
    <property type="protein sequence ID" value="EOX99681.1"/>
    <property type="molecule type" value="Genomic_DNA"/>
</dbReference>
<sequence length="137" mass="15535">MLFLGINGGNENDHRMQYIIMLSLFGTHQSSVGLLDPRRESVVSTFLLVFQFLELLPGRRQVILGYKTKTPDFISEGRQSRTKSLKQYLISGQVGFPLINGKPNEVTPLPSFSSSSFPFIISLFQFQHQPNPRPNLH</sequence>
<gene>
    <name evidence="1" type="ORF">TCM_008436</name>
</gene>
<dbReference type="InParanoid" id="A0A061E5U7"/>
<reference evidence="1 2" key="1">
    <citation type="journal article" date="2013" name="Genome Biol.">
        <title>The genome sequence of the most widely cultivated cacao type and its use to identify candidate genes regulating pod color.</title>
        <authorList>
            <person name="Motamayor J.C."/>
            <person name="Mockaitis K."/>
            <person name="Schmutz J."/>
            <person name="Haiminen N."/>
            <person name="Iii D.L."/>
            <person name="Cornejo O."/>
            <person name="Findley S.D."/>
            <person name="Zheng P."/>
            <person name="Utro F."/>
            <person name="Royaert S."/>
            <person name="Saski C."/>
            <person name="Jenkins J."/>
            <person name="Podicheti R."/>
            <person name="Zhao M."/>
            <person name="Scheffler B.E."/>
            <person name="Stack J.C."/>
            <person name="Feltus F.A."/>
            <person name="Mustiga G.M."/>
            <person name="Amores F."/>
            <person name="Phillips W."/>
            <person name="Marelli J.P."/>
            <person name="May G.D."/>
            <person name="Shapiro H."/>
            <person name="Ma J."/>
            <person name="Bustamante C.D."/>
            <person name="Schnell R.J."/>
            <person name="Main D."/>
            <person name="Gilbert D."/>
            <person name="Parida L."/>
            <person name="Kuhn D.N."/>
        </authorList>
    </citation>
    <scope>NUCLEOTIDE SEQUENCE [LARGE SCALE GENOMIC DNA]</scope>
    <source>
        <strain evidence="2">cv. Matina 1-6</strain>
    </source>
</reference>
<proteinExistence type="predicted"/>
<dbReference type="HOGENOM" id="CLU_1868842_0_0_1"/>
<keyword evidence="2" id="KW-1185">Reference proteome</keyword>
<dbReference type="Proteomes" id="UP000026915">
    <property type="component" value="Chromosome 2"/>
</dbReference>
<dbReference type="AlphaFoldDB" id="A0A061E5U7"/>
<protein>
    <submittedName>
        <fullName evidence="1">Uncharacterized protein</fullName>
    </submittedName>
</protein>
<dbReference type="Gramene" id="EOX99681">
    <property type="protein sequence ID" value="EOX99681"/>
    <property type="gene ID" value="TCM_008436"/>
</dbReference>
<accession>A0A061E5U7</accession>
<organism evidence="1 2">
    <name type="scientific">Theobroma cacao</name>
    <name type="common">Cacao</name>
    <name type="synonym">Cocoa</name>
    <dbReference type="NCBI Taxonomy" id="3641"/>
    <lineage>
        <taxon>Eukaryota</taxon>
        <taxon>Viridiplantae</taxon>
        <taxon>Streptophyta</taxon>
        <taxon>Embryophyta</taxon>
        <taxon>Tracheophyta</taxon>
        <taxon>Spermatophyta</taxon>
        <taxon>Magnoliopsida</taxon>
        <taxon>eudicotyledons</taxon>
        <taxon>Gunneridae</taxon>
        <taxon>Pentapetalae</taxon>
        <taxon>rosids</taxon>
        <taxon>malvids</taxon>
        <taxon>Malvales</taxon>
        <taxon>Malvaceae</taxon>
        <taxon>Byttnerioideae</taxon>
        <taxon>Theobroma</taxon>
    </lineage>
</organism>
<evidence type="ECO:0000313" key="2">
    <source>
        <dbReference type="Proteomes" id="UP000026915"/>
    </source>
</evidence>
<evidence type="ECO:0000313" key="1">
    <source>
        <dbReference type="EMBL" id="EOX99681.1"/>
    </source>
</evidence>